<reference evidence="1" key="1">
    <citation type="journal article" date="2019" name="Environ. Microbiol.">
        <title>Fungal ecological strategies reflected in gene transcription - a case study of two litter decomposers.</title>
        <authorList>
            <person name="Barbi F."/>
            <person name="Kohler A."/>
            <person name="Barry K."/>
            <person name="Baskaran P."/>
            <person name="Daum C."/>
            <person name="Fauchery L."/>
            <person name="Ihrmark K."/>
            <person name="Kuo A."/>
            <person name="LaButti K."/>
            <person name="Lipzen A."/>
            <person name="Morin E."/>
            <person name="Grigoriev I.V."/>
            <person name="Henrissat B."/>
            <person name="Lindahl B."/>
            <person name="Martin F."/>
        </authorList>
    </citation>
    <scope>NUCLEOTIDE SEQUENCE</scope>
    <source>
        <strain evidence="1">JB14</strain>
    </source>
</reference>
<dbReference type="EMBL" id="ML769566">
    <property type="protein sequence ID" value="KAE9393708.1"/>
    <property type="molecule type" value="Genomic_DNA"/>
</dbReference>
<dbReference type="OrthoDB" id="5401396at2759"/>
<dbReference type="AlphaFoldDB" id="A0A6A4H7K9"/>
<dbReference type="Proteomes" id="UP000799118">
    <property type="component" value="Unassembled WGS sequence"/>
</dbReference>
<sequence length="177" mass="19574">MYSIAIKTNPPQVEIFGEKYRHRNESWTVHRGCFLAVKWTYLGQDTLESQRYSLAVGWDGVVSDALFIGTPANATGALEKRTPGGVFICTDLNFGGQCGYAVQPLGICITLTSPWYDTISSFGPDPDATCFAYSQNSCNEAEWEFTYPGDASGGLGTSDPWNDRITNFMCERETSLY</sequence>
<proteinExistence type="predicted"/>
<protein>
    <submittedName>
        <fullName evidence="1">Uncharacterized protein</fullName>
    </submittedName>
</protein>
<keyword evidence="2" id="KW-1185">Reference proteome</keyword>
<organism evidence="1 2">
    <name type="scientific">Gymnopus androsaceus JB14</name>
    <dbReference type="NCBI Taxonomy" id="1447944"/>
    <lineage>
        <taxon>Eukaryota</taxon>
        <taxon>Fungi</taxon>
        <taxon>Dikarya</taxon>
        <taxon>Basidiomycota</taxon>
        <taxon>Agaricomycotina</taxon>
        <taxon>Agaricomycetes</taxon>
        <taxon>Agaricomycetidae</taxon>
        <taxon>Agaricales</taxon>
        <taxon>Marasmiineae</taxon>
        <taxon>Omphalotaceae</taxon>
        <taxon>Gymnopus</taxon>
    </lineage>
</organism>
<gene>
    <name evidence="1" type="ORF">BT96DRAFT_943726</name>
</gene>
<evidence type="ECO:0000313" key="2">
    <source>
        <dbReference type="Proteomes" id="UP000799118"/>
    </source>
</evidence>
<accession>A0A6A4H7K9</accession>
<evidence type="ECO:0000313" key="1">
    <source>
        <dbReference type="EMBL" id="KAE9393708.1"/>
    </source>
</evidence>
<name>A0A6A4H7K9_9AGAR</name>